<name>A0A645B5D3_9ZZZZ</name>
<accession>A0A645B5D3</accession>
<evidence type="ECO:0000313" key="1">
    <source>
        <dbReference type="EMBL" id="MPM60632.1"/>
    </source>
</evidence>
<proteinExistence type="predicted"/>
<comment type="caution">
    <text evidence="1">The sequence shown here is derived from an EMBL/GenBank/DDBJ whole genome shotgun (WGS) entry which is preliminary data.</text>
</comment>
<gene>
    <name evidence="1" type="ORF">SDC9_107484</name>
</gene>
<dbReference type="AlphaFoldDB" id="A0A645B5D3"/>
<reference evidence="1" key="1">
    <citation type="submission" date="2019-08" db="EMBL/GenBank/DDBJ databases">
        <authorList>
            <person name="Kucharzyk K."/>
            <person name="Murdoch R.W."/>
            <person name="Higgins S."/>
            <person name="Loffler F."/>
        </authorList>
    </citation>
    <scope>NUCLEOTIDE SEQUENCE</scope>
</reference>
<dbReference type="EMBL" id="VSSQ01017900">
    <property type="protein sequence ID" value="MPM60632.1"/>
    <property type="molecule type" value="Genomic_DNA"/>
</dbReference>
<protein>
    <submittedName>
        <fullName evidence="1">Uncharacterized protein</fullName>
    </submittedName>
</protein>
<sequence length="29" mass="3427">MERIEAIKSVQCRQRFSAHEKAQFVAMTM</sequence>
<organism evidence="1">
    <name type="scientific">bioreactor metagenome</name>
    <dbReference type="NCBI Taxonomy" id="1076179"/>
    <lineage>
        <taxon>unclassified sequences</taxon>
        <taxon>metagenomes</taxon>
        <taxon>ecological metagenomes</taxon>
    </lineage>
</organism>